<feature type="compositionally biased region" description="Pro residues" evidence="1">
    <location>
        <begin position="194"/>
        <end position="209"/>
    </location>
</feature>
<evidence type="ECO:0000256" key="1">
    <source>
        <dbReference type="SAM" id="MobiDB-lite"/>
    </source>
</evidence>
<keyword evidence="3" id="KW-1185">Reference proteome</keyword>
<gene>
    <name evidence="2" type="ORF">SCHCODRAFT_256747</name>
</gene>
<protein>
    <submittedName>
        <fullName evidence="2">Expressed protein</fullName>
    </submittedName>
</protein>
<dbReference type="EMBL" id="GL377305">
    <property type="protein sequence ID" value="EFI98240.1"/>
    <property type="molecule type" value="Genomic_DNA"/>
</dbReference>
<evidence type="ECO:0000313" key="3">
    <source>
        <dbReference type="Proteomes" id="UP000007431"/>
    </source>
</evidence>
<dbReference type="Proteomes" id="UP000007431">
    <property type="component" value="Unassembled WGS sequence"/>
</dbReference>
<dbReference type="HOGENOM" id="CLU_552263_0_0_1"/>
<dbReference type="OMA" id="PRPRENL"/>
<evidence type="ECO:0000313" key="2">
    <source>
        <dbReference type="EMBL" id="EFI98240.1"/>
    </source>
</evidence>
<feature type="compositionally biased region" description="Pro residues" evidence="1">
    <location>
        <begin position="160"/>
        <end position="177"/>
    </location>
</feature>
<dbReference type="VEuPathDB" id="FungiDB:SCHCODRAFT_02746250"/>
<accession>D8Q340</accession>
<name>D8Q340_SCHCM</name>
<dbReference type="OrthoDB" id="10388508at2759"/>
<dbReference type="AlphaFoldDB" id="D8Q340"/>
<organism evidence="3">
    <name type="scientific">Schizophyllum commune (strain H4-8 / FGSC 9210)</name>
    <name type="common">Split gill fungus</name>
    <dbReference type="NCBI Taxonomy" id="578458"/>
    <lineage>
        <taxon>Eukaryota</taxon>
        <taxon>Fungi</taxon>
        <taxon>Dikarya</taxon>
        <taxon>Basidiomycota</taxon>
        <taxon>Agaricomycotina</taxon>
        <taxon>Agaricomycetes</taxon>
        <taxon>Agaricomycetidae</taxon>
        <taxon>Agaricales</taxon>
        <taxon>Schizophyllaceae</taxon>
        <taxon>Schizophyllum</taxon>
    </lineage>
</organism>
<dbReference type="InterPro" id="IPR003882">
    <property type="entry name" value="Pistil_extensin"/>
</dbReference>
<dbReference type="InParanoid" id="D8Q340"/>
<feature type="compositionally biased region" description="Pro residues" evidence="1">
    <location>
        <begin position="263"/>
        <end position="276"/>
    </location>
</feature>
<sequence length="494" mass="53695">MFHQGDLTSQFWHKGIAQVYREPQAGVSLIPELPLYLSPFFLLDNYPPSCLLTSLHNMTKTNASLREKAIPPLRETAQSGSDSSRLARGGSRRPSADLRGIAVDSRGPRVVPCNPQEAPLDSRRTPVNARPIRPIPRRMSQPDTAGLPRELAGRLSPLSPWAPPPPSGAPPPPPDAPPRSNSARTPLPRSSLPPFGPPIPPLGPPPPLPRALQSHEPPPPPPYSDRASYHGRKRIPPGFNVGPDQPFRYNMPIRHAPQMAPGPRQPPALPRQPSAPPQRGSLKSRRRGSLTIPRRGSRDAPHRGSVPSQGRGSLVSARPGPTVPRDQTPLLDETIAFPLAASSSLVLMPGSEPSRAPPAFEDSTTEFARADRLAAFEQNPFDFYEVGAYLARNAPRRGEANGYDESTGRRSGAQVEGPSVESYDATVKREPEEGSILNAWREEPGYDAGEMEGQEDLAVGEEGEDILKEHSQNEGELPSSVPIWEDELDYAESD</sequence>
<feature type="region of interest" description="Disordered" evidence="1">
    <location>
        <begin position="394"/>
        <end position="439"/>
    </location>
</feature>
<dbReference type="PRINTS" id="PR01218">
    <property type="entry name" value="PSTLEXTENSIN"/>
</dbReference>
<dbReference type="KEGG" id="scm:SCHCO_02746250"/>
<feature type="region of interest" description="Disordered" evidence="1">
    <location>
        <begin position="66"/>
        <end position="331"/>
    </location>
</feature>
<feature type="compositionally biased region" description="Acidic residues" evidence="1">
    <location>
        <begin position="484"/>
        <end position="494"/>
    </location>
</feature>
<dbReference type="GeneID" id="9590313"/>
<dbReference type="RefSeq" id="XP_003033143.1">
    <property type="nucleotide sequence ID" value="XM_003033097.1"/>
</dbReference>
<feature type="compositionally biased region" description="Low complexity" evidence="1">
    <location>
        <begin position="178"/>
        <end position="193"/>
    </location>
</feature>
<feature type="region of interest" description="Disordered" evidence="1">
    <location>
        <begin position="460"/>
        <end position="494"/>
    </location>
</feature>
<proteinExistence type="predicted"/>
<reference evidence="2 3" key="1">
    <citation type="journal article" date="2010" name="Nat. Biotechnol.">
        <title>Genome sequence of the model mushroom Schizophyllum commune.</title>
        <authorList>
            <person name="Ohm R.A."/>
            <person name="de Jong J.F."/>
            <person name="Lugones L.G."/>
            <person name="Aerts A."/>
            <person name="Kothe E."/>
            <person name="Stajich J.E."/>
            <person name="de Vries R.P."/>
            <person name="Record E."/>
            <person name="Levasseur A."/>
            <person name="Baker S.E."/>
            <person name="Bartholomew K.A."/>
            <person name="Coutinho P.M."/>
            <person name="Erdmann S."/>
            <person name="Fowler T.J."/>
            <person name="Gathman A.C."/>
            <person name="Lombard V."/>
            <person name="Henrissat B."/>
            <person name="Knabe N."/>
            <person name="Kuees U."/>
            <person name="Lilly W.W."/>
            <person name="Lindquist E."/>
            <person name="Lucas S."/>
            <person name="Magnuson J.K."/>
            <person name="Piumi F."/>
            <person name="Raudaskoski M."/>
            <person name="Salamov A."/>
            <person name="Schmutz J."/>
            <person name="Schwarze F.W.M.R."/>
            <person name="vanKuyk P.A."/>
            <person name="Horton J.S."/>
            <person name="Grigoriev I.V."/>
            <person name="Woesten H.A.B."/>
        </authorList>
    </citation>
    <scope>NUCLEOTIDE SEQUENCE [LARGE SCALE GENOMIC DNA]</scope>
    <source>
        <strain evidence="3">H4-8 / FGSC 9210</strain>
    </source>
</reference>